<dbReference type="Proteomes" id="UP000811609">
    <property type="component" value="Chromosome 9"/>
</dbReference>
<evidence type="ECO:0000259" key="2">
    <source>
        <dbReference type="PROSITE" id="PS50846"/>
    </source>
</evidence>
<comment type="caution">
    <text evidence="3">The sequence shown here is derived from an EMBL/GenBank/DDBJ whole genome shotgun (WGS) entry which is preliminary data.</text>
</comment>
<gene>
    <name evidence="3" type="ORF">CIPAW_09G069400</name>
    <name evidence="4" type="ORF">I3842_09G068900</name>
</gene>
<sequence length="149" mass="17566">MSIVEMIVHMDCTGCERKIKKALRKLDGVNEVDIDMVTQKVTVMGWIDQDKVLKTVRKTGRRADLWPYPHDPDYYNIIRHYYHQNRPLVYNTSQYSSTSNSYDDYMHGYDNRGYVSYQQPTSYPTAYDKDWQVATTMFNDDNPHACSIM</sequence>
<dbReference type="EMBL" id="CM031833">
    <property type="protein sequence ID" value="KAG6694847.1"/>
    <property type="molecule type" value="Genomic_DNA"/>
</dbReference>
<dbReference type="PANTHER" id="PTHR22814">
    <property type="entry name" value="COPPER TRANSPORT PROTEIN ATOX1-RELATED"/>
    <property type="match status" value="1"/>
</dbReference>
<reference evidence="4" key="2">
    <citation type="submission" date="2021-01" db="EMBL/GenBank/DDBJ databases">
        <authorList>
            <person name="Lovell J.T."/>
            <person name="Bentley N."/>
            <person name="Bhattarai G."/>
            <person name="Jenkins J.W."/>
            <person name="Sreedasyam A."/>
            <person name="Alarcon Y."/>
            <person name="Bock C."/>
            <person name="Boston L."/>
            <person name="Carlson J."/>
            <person name="Cervantes K."/>
            <person name="Clermont K."/>
            <person name="Krom N."/>
            <person name="Kubenka K."/>
            <person name="Mamidi S."/>
            <person name="Mattison C."/>
            <person name="Monteros M."/>
            <person name="Pisani C."/>
            <person name="Plott C."/>
            <person name="Rajasekar S."/>
            <person name="Rhein H.S."/>
            <person name="Rohla C."/>
            <person name="Song M."/>
            <person name="Hilaire R.S."/>
            <person name="Shu S."/>
            <person name="Wells L."/>
            <person name="Wang X."/>
            <person name="Webber J."/>
            <person name="Heerema R.J."/>
            <person name="Klein P."/>
            <person name="Conner P."/>
            <person name="Grauke L."/>
            <person name="Grimwood J."/>
            <person name="Schmutz J."/>
            <person name="Randall J.J."/>
        </authorList>
    </citation>
    <scope>NUCLEOTIDE SEQUENCE</scope>
    <source>
        <tissue evidence="4">Leaf</tissue>
    </source>
</reference>
<keyword evidence="1" id="KW-0479">Metal-binding</keyword>
<reference evidence="3" key="1">
    <citation type="submission" date="2020-12" db="EMBL/GenBank/DDBJ databases">
        <title>WGS assembly of Carya illinoinensis cv. Pawnee.</title>
        <authorList>
            <person name="Platts A."/>
            <person name="Shu S."/>
            <person name="Wright S."/>
            <person name="Barry K."/>
            <person name="Edger P."/>
            <person name="Pires J.C."/>
            <person name="Schmutz J."/>
        </authorList>
    </citation>
    <scope>NUCLEOTIDE SEQUENCE</scope>
    <source>
        <tissue evidence="3">Leaf</tissue>
    </source>
</reference>
<evidence type="ECO:0000256" key="1">
    <source>
        <dbReference type="ARBA" id="ARBA00022723"/>
    </source>
</evidence>
<proteinExistence type="predicted"/>
<dbReference type="Pfam" id="PF00403">
    <property type="entry name" value="HMA"/>
    <property type="match status" value="1"/>
</dbReference>
<dbReference type="EMBL" id="CM031817">
    <property type="protein sequence ID" value="KAG6641376.1"/>
    <property type="molecule type" value="Genomic_DNA"/>
</dbReference>
<dbReference type="PROSITE" id="PS50846">
    <property type="entry name" value="HMA_2"/>
    <property type="match status" value="1"/>
</dbReference>
<keyword evidence="5" id="KW-1185">Reference proteome</keyword>
<evidence type="ECO:0000313" key="3">
    <source>
        <dbReference type="EMBL" id="KAG6641376.1"/>
    </source>
</evidence>
<dbReference type="PANTHER" id="PTHR22814:SF312">
    <property type="entry name" value="HEAVY METAL-ASSOCIATED ISOPRENYLATED PLANT PROTEIN 29"/>
    <property type="match status" value="1"/>
</dbReference>
<dbReference type="InterPro" id="IPR006121">
    <property type="entry name" value="HMA_dom"/>
</dbReference>
<organism evidence="3 5">
    <name type="scientific">Carya illinoinensis</name>
    <name type="common">Pecan</name>
    <dbReference type="NCBI Taxonomy" id="32201"/>
    <lineage>
        <taxon>Eukaryota</taxon>
        <taxon>Viridiplantae</taxon>
        <taxon>Streptophyta</taxon>
        <taxon>Embryophyta</taxon>
        <taxon>Tracheophyta</taxon>
        <taxon>Spermatophyta</taxon>
        <taxon>Magnoliopsida</taxon>
        <taxon>eudicotyledons</taxon>
        <taxon>Gunneridae</taxon>
        <taxon>Pentapetalae</taxon>
        <taxon>rosids</taxon>
        <taxon>fabids</taxon>
        <taxon>Fagales</taxon>
        <taxon>Juglandaceae</taxon>
        <taxon>Carya</taxon>
    </lineage>
</organism>
<evidence type="ECO:0000313" key="5">
    <source>
        <dbReference type="Proteomes" id="UP000811609"/>
    </source>
</evidence>
<feature type="domain" description="HMA" evidence="2">
    <location>
        <begin position="1"/>
        <end position="64"/>
    </location>
</feature>
<dbReference type="CDD" id="cd00371">
    <property type="entry name" value="HMA"/>
    <property type="match status" value="1"/>
</dbReference>
<protein>
    <recommendedName>
        <fullName evidence="2">HMA domain-containing protein</fullName>
    </recommendedName>
</protein>
<dbReference type="GO" id="GO:0046872">
    <property type="term" value="F:metal ion binding"/>
    <property type="evidence" value="ECO:0007669"/>
    <property type="project" value="UniProtKB-KW"/>
</dbReference>
<name>A0A8T1P9Q7_CARIL</name>
<dbReference type="Proteomes" id="UP000811246">
    <property type="component" value="Chromosome 9"/>
</dbReference>
<accession>A0A8T1P9Q7</accession>
<evidence type="ECO:0000313" key="4">
    <source>
        <dbReference type="EMBL" id="KAG6694847.1"/>
    </source>
</evidence>
<dbReference type="AlphaFoldDB" id="A0A8T1P9Q7"/>